<accession>A0A6J1M5D6</accession>
<dbReference type="PANTHER" id="PTHR22093:SF0">
    <property type="entry name" value="LEUKOCYTE RECEPTOR CLUSTER MEMBER 1"/>
    <property type="match status" value="1"/>
</dbReference>
<dbReference type="PANTHER" id="PTHR22093">
    <property type="entry name" value="LEUKOCYTE RECEPTOR CLUSTER LRC MEMBER 1"/>
    <property type="match status" value="1"/>
</dbReference>
<evidence type="ECO:0000313" key="4">
    <source>
        <dbReference type="Proteomes" id="UP000504633"/>
    </source>
</evidence>
<gene>
    <name evidence="5" type="primary">LOC111601792</name>
</gene>
<dbReference type="InterPro" id="IPR039875">
    <property type="entry name" value="LENG1-like"/>
</dbReference>
<reference evidence="5" key="1">
    <citation type="submission" date="2025-08" db="UniProtKB">
        <authorList>
            <consortium name="RefSeq"/>
        </authorList>
    </citation>
    <scope>IDENTIFICATION</scope>
    <source>
        <strain evidence="5">15085-1641.00</strain>
        <tissue evidence="5">Whole body</tissue>
    </source>
</reference>
<dbReference type="InterPro" id="IPR019339">
    <property type="entry name" value="CIR_N_dom"/>
</dbReference>
<feature type="region of interest" description="Disordered" evidence="2">
    <location>
        <begin position="170"/>
        <end position="243"/>
    </location>
</feature>
<feature type="compositionally biased region" description="Basic and acidic residues" evidence="2">
    <location>
        <begin position="201"/>
        <end position="214"/>
    </location>
</feature>
<feature type="coiled-coil region" evidence="1">
    <location>
        <begin position="91"/>
        <end position="122"/>
    </location>
</feature>
<dbReference type="Pfam" id="PF10197">
    <property type="entry name" value="Cir_N"/>
    <property type="match status" value="1"/>
</dbReference>
<evidence type="ECO:0000259" key="3">
    <source>
        <dbReference type="SMART" id="SM01083"/>
    </source>
</evidence>
<dbReference type="OMA" id="WYEELPK"/>
<sequence length="310" mass="36078">MNILPKKRWHVRTKDNIARVRRDEAAAQEDEKKRLDKLKLAESEARINYLRRQSGLPESVIKGTSTQESSGITLEETAIQTSSSTSAVDLFADYKSHVKKTNKDLEKEKKEEQEKYEKQIGYLTYLGQDTNEALKVRSWYELAPNRSENPTETQLKTKISQDPLTLINALIPKEKQPPVQTATKRQKRSPSPAVSLNVTERSPESKRQRANEKDRKKRKHDKKHKKHKHKRSKSEKTNELVEDAKRDKLNRLRKERLLREERERLRQEQLFAPKVSAIPANAVITPAPTPRIVQKYNSQFNPEFAKQNMI</sequence>
<dbReference type="SMART" id="SM01083">
    <property type="entry name" value="Cir_N"/>
    <property type="match status" value="1"/>
</dbReference>
<feature type="domain" description="CBF1-interacting co-repressor CIR N-terminal" evidence="3">
    <location>
        <begin position="8"/>
        <end position="44"/>
    </location>
</feature>
<dbReference type="GeneID" id="111601792"/>
<evidence type="ECO:0000256" key="2">
    <source>
        <dbReference type="SAM" id="MobiDB-lite"/>
    </source>
</evidence>
<evidence type="ECO:0000256" key="1">
    <source>
        <dbReference type="SAM" id="Coils"/>
    </source>
</evidence>
<feature type="compositionally biased region" description="Basic residues" evidence="2">
    <location>
        <begin position="215"/>
        <end position="233"/>
    </location>
</feature>
<dbReference type="AlphaFoldDB" id="A0A6J1M5D6"/>
<dbReference type="RefSeq" id="XP_023174331.1">
    <property type="nucleotide sequence ID" value="XM_023318563.2"/>
</dbReference>
<dbReference type="OrthoDB" id="2159131at2759"/>
<feature type="compositionally biased region" description="Basic and acidic residues" evidence="2">
    <location>
        <begin position="234"/>
        <end position="243"/>
    </location>
</feature>
<keyword evidence="5" id="KW-0675">Receptor</keyword>
<proteinExistence type="predicted"/>
<protein>
    <submittedName>
        <fullName evidence="5">Leukocyte receptor cluster member 1 homolog</fullName>
    </submittedName>
</protein>
<keyword evidence="4" id="KW-1185">Reference proteome</keyword>
<keyword evidence="1" id="KW-0175">Coiled coil</keyword>
<dbReference type="Proteomes" id="UP000504633">
    <property type="component" value="Unplaced"/>
</dbReference>
<organism evidence="4 5">
    <name type="scientific">Drosophila hydei</name>
    <name type="common">Fruit fly</name>
    <dbReference type="NCBI Taxonomy" id="7224"/>
    <lineage>
        <taxon>Eukaryota</taxon>
        <taxon>Metazoa</taxon>
        <taxon>Ecdysozoa</taxon>
        <taxon>Arthropoda</taxon>
        <taxon>Hexapoda</taxon>
        <taxon>Insecta</taxon>
        <taxon>Pterygota</taxon>
        <taxon>Neoptera</taxon>
        <taxon>Endopterygota</taxon>
        <taxon>Diptera</taxon>
        <taxon>Brachycera</taxon>
        <taxon>Muscomorpha</taxon>
        <taxon>Ephydroidea</taxon>
        <taxon>Drosophilidae</taxon>
        <taxon>Drosophila</taxon>
    </lineage>
</organism>
<name>A0A6J1M5D6_DROHY</name>
<evidence type="ECO:0000313" key="5">
    <source>
        <dbReference type="RefSeq" id="XP_023174331.1"/>
    </source>
</evidence>
<dbReference type="KEGG" id="dhe:111601792"/>